<sequence>MLFTGLLKNSLKSLQMIQNSAARVLTETKRREHITLILKSLHWLPISHRIDFSLSLKGVGPNYIHEMFKRCSQTRCLRSQHKQLLLKPTVGTKQGEAAFSHYGVHLWKQLPETIKNAPTITIF</sequence>
<comment type="caution">
    <text evidence="1">The sequence shown here is derived from an EMBL/GenBank/DDBJ whole genome shotgun (WGS) entry which is preliminary data.</text>
</comment>
<gene>
    <name evidence="1" type="ORF">N1851_033776</name>
</gene>
<dbReference type="EMBL" id="JAOPHQ010006540">
    <property type="protein sequence ID" value="KAK0131520.1"/>
    <property type="molecule type" value="Genomic_DNA"/>
</dbReference>
<reference evidence="1" key="1">
    <citation type="journal article" date="2023" name="Front. Mar. Sci.">
        <title>A new Merluccius polli reference genome to investigate the effects of global change in West African waters.</title>
        <authorList>
            <person name="Mateo J.L."/>
            <person name="Blanco-Fernandez C."/>
            <person name="Garcia-Vazquez E."/>
            <person name="Machado-Schiaffino G."/>
        </authorList>
    </citation>
    <scope>NUCLEOTIDE SEQUENCE</scope>
    <source>
        <strain evidence="1">C29</strain>
        <tissue evidence="1">Fin</tissue>
    </source>
</reference>
<accession>A0AA47M0S2</accession>
<dbReference type="AlphaFoldDB" id="A0AA47M0S2"/>
<organism evidence="1 2">
    <name type="scientific">Merluccius polli</name>
    <name type="common">Benguela hake</name>
    <name type="synonym">Merluccius cadenati</name>
    <dbReference type="NCBI Taxonomy" id="89951"/>
    <lineage>
        <taxon>Eukaryota</taxon>
        <taxon>Metazoa</taxon>
        <taxon>Chordata</taxon>
        <taxon>Craniata</taxon>
        <taxon>Vertebrata</taxon>
        <taxon>Euteleostomi</taxon>
        <taxon>Actinopterygii</taxon>
        <taxon>Neopterygii</taxon>
        <taxon>Teleostei</taxon>
        <taxon>Neoteleostei</taxon>
        <taxon>Acanthomorphata</taxon>
        <taxon>Zeiogadaria</taxon>
        <taxon>Gadariae</taxon>
        <taxon>Gadiformes</taxon>
        <taxon>Gadoidei</taxon>
        <taxon>Merlucciidae</taxon>
        <taxon>Merluccius</taxon>
    </lineage>
</organism>
<keyword evidence="2" id="KW-1185">Reference proteome</keyword>
<dbReference type="Proteomes" id="UP001174136">
    <property type="component" value="Unassembled WGS sequence"/>
</dbReference>
<protein>
    <submittedName>
        <fullName evidence="1">Uncharacterized protein</fullName>
    </submittedName>
</protein>
<proteinExistence type="predicted"/>
<evidence type="ECO:0000313" key="1">
    <source>
        <dbReference type="EMBL" id="KAK0131520.1"/>
    </source>
</evidence>
<name>A0AA47M0S2_MERPO</name>
<evidence type="ECO:0000313" key="2">
    <source>
        <dbReference type="Proteomes" id="UP001174136"/>
    </source>
</evidence>